<dbReference type="EMBL" id="JAKOGI010000926">
    <property type="protein sequence ID" value="KAJ8429175.1"/>
    <property type="molecule type" value="Genomic_DNA"/>
</dbReference>
<name>A0A9Q1JQQ9_9CARY</name>
<keyword evidence="2" id="KW-1185">Reference proteome</keyword>
<evidence type="ECO:0000313" key="2">
    <source>
        <dbReference type="Proteomes" id="UP001153076"/>
    </source>
</evidence>
<sequence length="196" mass="22492">MRNQRHGGDRFKRNLVVYVVSTLIKGQQSLKVNHIVPKSSVNVKEVNDFNGCEFMLGSLVSCTDKWKRQSKDSHRDPILFLMRVILSTDEQKRDVIDLGFQFLLALRIDKIPSILARWLVENFDTCKQLVKLAGNDEGGDLFKRNSVVYVVSTLNKGQQSLNINHIVLKSLVNVKELRDLNWWEFTLDSLASCTDK</sequence>
<dbReference type="PANTHER" id="PTHR34835:SF90">
    <property type="entry name" value="AMINOTRANSFERASE-LIKE PLANT MOBILE DOMAIN-CONTAINING PROTEIN"/>
    <property type="match status" value="1"/>
</dbReference>
<comment type="caution">
    <text evidence="1">The sequence shown here is derived from an EMBL/GenBank/DDBJ whole genome shotgun (WGS) entry which is preliminary data.</text>
</comment>
<gene>
    <name evidence="1" type="ORF">Cgig2_011779</name>
</gene>
<reference evidence="1" key="1">
    <citation type="submission" date="2022-04" db="EMBL/GenBank/DDBJ databases">
        <title>Carnegiea gigantea Genome sequencing and assembly v2.</title>
        <authorList>
            <person name="Copetti D."/>
            <person name="Sanderson M.J."/>
            <person name="Burquez A."/>
            <person name="Wojciechowski M.F."/>
        </authorList>
    </citation>
    <scope>NUCLEOTIDE SEQUENCE</scope>
    <source>
        <strain evidence="1">SGP5-SGP5p</strain>
        <tissue evidence="1">Aerial part</tissue>
    </source>
</reference>
<dbReference type="AlphaFoldDB" id="A0A9Q1JQQ9"/>
<dbReference type="Proteomes" id="UP001153076">
    <property type="component" value="Unassembled WGS sequence"/>
</dbReference>
<protein>
    <submittedName>
        <fullName evidence="1">Uncharacterized protein</fullName>
    </submittedName>
</protein>
<dbReference type="OrthoDB" id="693469at2759"/>
<organism evidence="1 2">
    <name type="scientific">Carnegiea gigantea</name>
    <dbReference type="NCBI Taxonomy" id="171969"/>
    <lineage>
        <taxon>Eukaryota</taxon>
        <taxon>Viridiplantae</taxon>
        <taxon>Streptophyta</taxon>
        <taxon>Embryophyta</taxon>
        <taxon>Tracheophyta</taxon>
        <taxon>Spermatophyta</taxon>
        <taxon>Magnoliopsida</taxon>
        <taxon>eudicotyledons</taxon>
        <taxon>Gunneridae</taxon>
        <taxon>Pentapetalae</taxon>
        <taxon>Caryophyllales</taxon>
        <taxon>Cactineae</taxon>
        <taxon>Cactaceae</taxon>
        <taxon>Cactoideae</taxon>
        <taxon>Echinocereeae</taxon>
        <taxon>Carnegiea</taxon>
    </lineage>
</organism>
<accession>A0A9Q1JQQ9</accession>
<evidence type="ECO:0000313" key="1">
    <source>
        <dbReference type="EMBL" id="KAJ8429175.1"/>
    </source>
</evidence>
<dbReference type="PANTHER" id="PTHR34835">
    <property type="entry name" value="OS07G0283600 PROTEIN-RELATED"/>
    <property type="match status" value="1"/>
</dbReference>
<proteinExistence type="predicted"/>